<feature type="chain" id="PRO_5002892989" description="SGNH hydrolase-type esterase domain-containing protein" evidence="1">
    <location>
        <begin position="21"/>
        <end position="434"/>
    </location>
</feature>
<proteinExistence type="predicted"/>
<dbReference type="Proteomes" id="UP000003688">
    <property type="component" value="Unassembled WGS sequence"/>
</dbReference>
<evidence type="ECO:0000256" key="1">
    <source>
        <dbReference type="SAM" id="SignalP"/>
    </source>
</evidence>
<name>B9XGI8_PEDPL</name>
<keyword evidence="1" id="KW-0732">Signal</keyword>
<accession>B9XGI8</accession>
<dbReference type="RefSeq" id="WP_007414934.1">
    <property type="nucleotide sequence ID" value="NZ_ABOX02000012.1"/>
</dbReference>
<gene>
    <name evidence="3" type="ORF">Cflav_PD3756</name>
</gene>
<protein>
    <recommendedName>
        <fullName evidence="2">SGNH hydrolase-type esterase domain-containing protein</fullName>
    </recommendedName>
</protein>
<dbReference type="Pfam" id="PF13472">
    <property type="entry name" value="Lipase_GDSL_2"/>
    <property type="match status" value="1"/>
</dbReference>
<evidence type="ECO:0000313" key="3">
    <source>
        <dbReference type="EMBL" id="EEF61039.1"/>
    </source>
</evidence>
<dbReference type="EMBL" id="ABOX02000012">
    <property type="protein sequence ID" value="EEF61039.1"/>
    <property type="molecule type" value="Genomic_DNA"/>
</dbReference>
<sequence precursor="true">MGSKIVFSFTGLFVCSAALAQPIDTKGNDSYLAKFNPSPAPAAKKQLLRKDDRLAICGDSITEQKMYSRIMETYLTVCQPELNVSVRQYGWSGEQTPGFLARMTNDCLRFHPTVATTCYGMNDHHYRAFEDSIGQAYASNTTAIVEAFENHGTRVVLGSAGCVGKRPSWVGDPNATKDDLNLNLCRLRNIDVDIAKKEKVTFADVFWPMLTAEHFAIQSYGTNYAVPGKDGVHPGWAGHVVMAYAFLHAFDMDGNLGTFKVDLKSGKAEVSKGHEVVSSKDGEVTITSHRYPFCTGEGDVTKDDNVLSGTKLIPFNQELNRMMLVVKHAKAKSYLVTWGAETRCFSGDQLEKGINLAAEFARNPFLENFKKVDEAVAAKQGYETKQIKQTFRSTEARKDMEAVVTQTEKERDPLVAAIKEAFVPVTHTIKIVAQ</sequence>
<evidence type="ECO:0000313" key="4">
    <source>
        <dbReference type="Proteomes" id="UP000003688"/>
    </source>
</evidence>
<dbReference type="CDD" id="cd01834">
    <property type="entry name" value="SGNH_hydrolase_like_2"/>
    <property type="match status" value="1"/>
</dbReference>
<organism evidence="3 4">
    <name type="scientific">Pedosphaera parvula (strain Ellin514)</name>
    <dbReference type="NCBI Taxonomy" id="320771"/>
    <lineage>
        <taxon>Bacteria</taxon>
        <taxon>Pseudomonadati</taxon>
        <taxon>Verrucomicrobiota</taxon>
        <taxon>Pedosphaerae</taxon>
        <taxon>Pedosphaerales</taxon>
        <taxon>Pedosphaeraceae</taxon>
        <taxon>Pedosphaera</taxon>
    </lineage>
</organism>
<dbReference type="STRING" id="320771.Cflav_PD3756"/>
<reference evidence="3 4" key="1">
    <citation type="journal article" date="2011" name="J. Bacteriol.">
        <title>Genome sequence of 'Pedosphaera parvula' Ellin514, an aerobic Verrucomicrobial isolate from pasture soil.</title>
        <authorList>
            <person name="Kant R."/>
            <person name="van Passel M.W."/>
            <person name="Sangwan P."/>
            <person name="Palva A."/>
            <person name="Lucas S."/>
            <person name="Copeland A."/>
            <person name="Lapidus A."/>
            <person name="Glavina Del Rio T."/>
            <person name="Dalin E."/>
            <person name="Tice H."/>
            <person name="Bruce D."/>
            <person name="Goodwin L."/>
            <person name="Pitluck S."/>
            <person name="Chertkov O."/>
            <person name="Larimer F.W."/>
            <person name="Land M.L."/>
            <person name="Hauser L."/>
            <person name="Brettin T.S."/>
            <person name="Detter J.C."/>
            <person name="Han S."/>
            <person name="de Vos W.M."/>
            <person name="Janssen P.H."/>
            <person name="Smidt H."/>
        </authorList>
    </citation>
    <scope>NUCLEOTIDE SEQUENCE [LARGE SCALE GENOMIC DNA]</scope>
    <source>
        <strain evidence="3 4">Ellin514</strain>
    </source>
</reference>
<feature type="signal peptide" evidence="1">
    <location>
        <begin position="1"/>
        <end position="20"/>
    </location>
</feature>
<dbReference type="Gene3D" id="3.40.50.1110">
    <property type="entry name" value="SGNH hydrolase"/>
    <property type="match status" value="1"/>
</dbReference>
<keyword evidence="4" id="KW-1185">Reference proteome</keyword>
<comment type="caution">
    <text evidence="3">The sequence shown here is derived from an EMBL/GenBank/DDBJ whole genome shotgun (WGS) entry which is preliminary data.</text>
</comment>
<dbReference type="OrthoDB" id="186847at2"/>
<dbReference type="InterPro" id="IPR013830">
    <property type="entry name" value="SGNH_hydro"/>
</dbReference>
<evidence type="ECO:0000259" key="2">
    <source>
        <dbReference type="Pfam" id="PF13472"/>
    </source>
</evidence>
<dbReference type="GO" id="GO:0004622">
    <property type="term" value="F:phosphatidylcholine lysophospholipase activity"/>
    <property type="evidence" value="ECO:0007669"/>
    <property type="project" value="TreeGrafter"/>
</dbReference>
<dbReference type="InterPro" id="IPR036514">
    <property type="entry name" value="SGNH_hydro_sf"/>
</dbReference>
<dbReference type="PANTHER" id="PTHR30383">
    <property type="entry name" value="THIOESTERASE 1/PROTEASE 1/LYSOPHOSPHOLIPASE L1"/>
    <property type="match status" value="1"/>
</dbReference>
<feature type="domain" description="SGNH hydrolase-type esterase" evidence="2">
    <location>
        <begin position="58"/>
        <end position="239"/>
    </location>
</feature>
<dbReference type="PANTHER" id="PTHR30383:SF5">
    <property type="entry name" value="SGNH HYDROLASE-TYPE ESTERASE DOMAIN-CONTAINING PROTEIN"/>
    <property type="match status" value="1"/>
</dbReference>
<dbReference type="SUPFAM" id="SSF52266">
    <property type="entry name" value="SGNH hydrolase"/>
    <property type="match status" value="1"/>
</dbReference>
<dbReference type="AlphaFoldDB" id="B9XGI8"/>
<dbReference type="InterPro" id="IPR051532">
    <property type="entry name" value="Ester_Hydrolysis_Enzymes"/>
</dbReference>